<name>A0A396H359_MEDTR</name>
<protein>
    <submittedName>
        <fullName evidence="1">Uncharacterized protein</fullName>
    </submittedName>
</protein>
<reference evidence="2" key="1">
    <citation type="journal article" date="2018" name="Nat. Plants">
        <title>Whole-genome landscape of Medicago truncatula symbiotic genes.</title>
        <authorList>
            <person name="Pecrix Y."/>
            <person name="Staton S.E."/>
            <person name="Sallet E."/>
            <person name="Lelandais-Briere C."/>
            <person name="Moreau S."/>
            <person name="Carrere S."/>
            <person name="Blein T."/>
            <person name="Jardinaud M.F."/>
            <person name="Latrasse D."/>
            <person name="Zouine M."/>
            <person name="Zahm M."/>
            <person name="Kreplak J."/>
            <person name="Mayjonade B."/>
            <person name="Satge C."/>
            <person name="Perez M."/>
            <person name="Cauet S."/>
            <person name="Marande W."/>
            <person name="Chantry-Darmon C."/>
            <person name="Lopez-Roques C."/>
            <person name="Bouchez O."/>
            <person name="Berard A."/>
            <person name="Debelle F."/>
            <person name="Munos S."/>
            <person name="Bendahmane A."/>
            <person name="Berges H."/>
            <person name="Niebel A."/>
            <person name="Buitink J."/>
            <person name="Frugier F."/>
            <person name="Benhamed M."/>
            <person name="Crespi M."/>
            <person name="Gouzy J."/>
            <person name="Gamas P."/>
        </authorList>
    </citation>
    <scope>NUCLEOTIDE SEQUENCE [LARGE SCALE GENOMIC DNA]</scope>
    <source>
        <strain evidence="2">cv. Jemalong A17</strain>
    </source>
</reference>
<evidence type="ECO:0000313" key="2">
    <source>
        <dbReference type="Proteomes" id="UP000265566"/>
    </source>
</evidence>
<gene>
    <name evidence="1" type="ORF">MtrunA17_Chr7g0232691</name>
</gene>
<sequence>MILLNKHPFSPTQHFRKKILNKSLIIQCHCISLKFLDLCTINDVWPTKSKERE</sequence>
<dbReference type="AlphaFoldDB" id="A0A396H359"/>
<dbReference type="Gramene" id="rna39932">
    <property type="protein sequence ID" value="RHN45565.1"/>
    <property type="gene ID" value="gene39932"/>
</dbReference>
<comment type="caution">
    <text evidence="1">The sequence shown here is derived from an EMBL/GenBank/DDBJ whole genome shotgun (WGS) entry which is preliminary data.</text>
</comment>
<accession>A0A396H359</accession>
<dbReference type="EMBL" id="PSQE01000007">
    <property type="protein sequence ID" value="RHN45565.1"/>
    <property type="molecule type" value="Genomic_DNA"/>
</dbReference>
<organism evidence="1 2">
    <name type="scientific">Medicago truncatula</name>
    <name type="common">Barrel medic</name>
    <name type="synonym">Medicago tribuloides</name>
    <dbReference type="NCBI Taxonomy" id="3880"/>
    <lineage>
        <taxon>Eukaryota</taxon>
        <taxon>Viridiplantae</taxon>
        <taxon>Streptophyta</taxon>
        <taxon>Embryophyta</taxon>
        <taxon>Tracheophyta</taxon>
        <taxon>Spermatophyta</taxon>
        <taxon>Magnoliopsida</taxon>
        <taxon>eudicotyledons</taxon>
        <taxon>Gunneridae</taxon>
        <taxon>Pentapetalae</taxon>
        <taxon>rosids</taxon>
        <taxon>fabids</taxon>
        <taxon>Fabales</taxon>
        <taxon>Fabaceae</taxon>
        <taxon>Papilionoideae</taxon>
        <taxon>50 kb inversion clade</taxon>
        <taxon>NPAAA clade</taxon>
        <taxon>Hologalegina</taxon>
        <taxon>IRL clade</taxon>
        <taxon>Trifolieae</taxon>
        <taxon>Medicago</taxon>
    </lineage>
</organism>
<dbReference type="Proteomes" id="UP000265566">
    <property type="component" value="Chromosome 7"/>
</dbReference>
<proteinExistence type="predicted"/>
<evidence type="ECO:0000313" key="1">
    <source>
        <dbReference type="EMBL" id="RHN45565.1"/>
    </source>
</evidence>